<dbReference type="RefSeq" id="WP_154528028.1">
    <property type="nucleotide sequence ID" value="NZ_JAXDZJ010000086.1"/>
</dbReference>
<dbReference type="CDD" id="cd03408">
    <property type="entry name" value="SPFH_like_u1"/>
    <property type="match status" value="1"/>
</dbReference>
<sequence length="451" mass="48695">MGLFKAIGGAMGDVLSDQWREYFYCDAMDRDVLVERGYKRKGKRGNNKGGDNIISNGSIISVADGQCMIVVDQGKVVELCAEPGEFVYDTSSEPSIFYGGLGHGLKESFKTIGKRISFGGEAPKEQRVYYFNTKEIMGNRYGTANPVPFRVVDSNIGLDIDIAIRCNGEYSYRITNPMLFYTNVCGNVNEVYTRDQIDSQLKTELLTALQPAFARLSEQGIRYSSLPAHTMEMAKALNDILSEQWGALRGIEIVAFGVNSVKASEEDEKMIKEMQRSAVLRNPNMMAAHLGQAQADAMRAAASNTATGPMFAFAGMNMASQAGGMNAANLFAMGAQQQSAAPAPQAAKPAPAAVPAGWKCGTCGHDGNRGKFCSECGAPQPAPAPAEGWTCPTCGHVNKGKFCPECGARKPAGEPLYKCDKCGWEPKDPHHPPKFCPECGDPFDENDNVAK</sequence>
<dbReference type="Pfam" id="PF13421">
    <property type="entry name" value="Band_7_1"/>
    <property type="match status" value="1"/>
</dbReference>
<organism evidence="2 3">
    <name type="scientific">Pyramidobacter porci</name>
    <dbReference type="NCBI Taxonomy" id="2605789"/>
    <lineage>
        <taxon>Bacteria</taxon>
        <taxon>Thermotogati</taxon>
        <taxon>Synergistota</taxon>
        <taxon>Synergistia</taxon>
        <taxon>Synergistales</taxon>
        <taxon>Dethiosulfovibrionaceae</taxon>
        <taxon>Pyramidobacter</taxon>
    </lineage>
</organism>
<dbReference type="EMBL" id="VUNH01000002">
    <property type="protein sequence ID" value="MST54916.1"/>
    <property type="molecule type" value="Genomic_DNA"/>
</dbReference>
<dbReference type="Proteomes" id="UP000473699">
    <property type="component" value="Unassembled WGS sequence"/>
</dbReference>
<gene>
    <name evidence="2" type="ORF">FYJ74_02465</name>
</gene>
<evidence type="ECO:0000259" key="1">
    <source>
        <dbReference type="Pfam" id="PF13421"/>
    </source>
</evidence>
<dbReference type="InterPro" id="IPR033880">
    <property type="entry name" value="SPFH_YdjI"/>
</dbReference>
<dbReference type="PANTHER" id="PTHR37826">
    <property type="entry name" value="FLOTILLIN BAND_7_5 DOMAIN PROTEIN"/>
    <property type="match status" value="1"/>
</dbReference>
<evidence type="ECO:0000313" key="3">
    <source>
        <dbReference type="Proteomes" id="UP000473699"/>
    </source>
</evidence>
<accession>A0A6L5Y9H9</accession>
<keyword evidence="3" id="KW-1185">Reference proteome</keyword>
<protein>
    <submittedName>
        <fullName evidence="2">SPFH domain-containing protein</fullName>
    </submittedName>
</protein>
<reference evidence="2 3" key="1">
    <citation type="submission" date="2019-08" db="EMBL/GenBank/DDBJ databases">
        <title>In-depth cultivation of the pig gut microbiome towards novel bacterial diversity and tailored functional studies.</title>
        <authorList>
            <person name="Wylensek D."/>
            <person name="Hitch T.C.A."/>
            <person name="Clavel T."/>
        </authorList>
    </citation>
    <scope>NUCLEOTIDE SEQUENCE [LARGE SCALE GENOMIC DNA]</scope>
    <source>
        <strain evidence="2 3">SM-530-WT-4B</strain>
    </source>
</reference>
<name>A0A6L5Y9H9_9BACT</name>
<dbReference type="PANTHER" id="PTHR37826:SF2">
    <property type="entry name" value="ZINC-RIBBON DOMAIN-CONTAINING PROTEIN"/>
    <property type="match status" value="1"/>
</dbReference>
<proteinExistence type="predicted"/>
<dbReference type="AlphaFoldDB" id="A0A6L5Y9H9"/>
<evidence type="ECO:0000313" key="2">
    <source>
        <dbReference type="EMBL" id="MST54916.1"/>
    </source>
</evidence>
<feature type="domain" description="SPFH" evidence="1">
    <location>
        <begin position="51"/>
        <end position="275"/>
    </location>
</feature>
<comment type="caution">
    <text evidence="2">The sequence shown here is derived from an EMBL/GenBank/DDBJ whole genome shotgun (WGS) entry which is preliminary data.</text>
</comment>